<accession>A0A951UTL7</accession>
<keyword evidence="2" id="KW-0732">Signal</keyword>
<sequence length="137" mass="14357">MKKLILFLVSGILAFGAVACQDNTNKTSEAPGTTNEATAPVKEASQKTESSKTGTAVKKGATENAAGGVKTIVKKKLEEKFPGSKLEVEEKAGVLTIKGTVPSQADLKKIEPAVKEYKLQGVKSVKVEAKVASTKPQ</sequence>
<evidence type="ECO:0000313" key="5">
    <source>
        <dbReference type="Proteomes" id="UP000729701"/>
    </source>
</evidence>
<evidence type="ECO:0000259" key="3">
    <source>
        <dbReference type="PROSITE" id="PS50914"/>
    </source>
</evidence>
<feature type="region of interest" description="Disordered" evidence="1">
    <location>
        <begin position="23"/>
        <end position="60"/>
    </location>
</feature>
<dbReference type="InterPro" id="IPR007055">
    <property type="entry name" value="BON_dom"/>
</dbReference>
<reference evidence="4" key="2">
    <citation type="journal article" date="2022" name="Microbiol. Resour. Announc.">
        <title>Metagenome Sequencing to Explore Phylogenomics of Terrestrial Cyanobacteria.</title>
        <authorList>
            <person name="Ward R.D."/>
            <person name="Stajich J.E."/>
            <person name="Johansen J.R."/>
            <person name="Huntemann M."/>
            <person name="Clum A."/>
            <person name="Foster B."/>
            <person name="Foster B."/>
            <person name="Roux S."/>
            <person name="Palaniappan K."/>
            <person name="Varghese N."/>
            <person name="Mukherjee S."/>
            <person name="Reddy T.B.K."/>
            <person name="Daum C."/>
            <person name="Copeland A."/>
            <person name="Chen I.A."/>
            <person name="Ivanova N.N."/>
            <person name="Kyrpides N.C."/>
            <person name="Shapiro N."/>
            <person name="Eloe-Fadrosh E.A."/>
            <person name="Pietrasiak N."/>
        </authorList>
    </citation>
    <scope>NUCLEOTIDE SEQUENCE</scope>
    <source>
        <strain evidence="4">GSE-NOS-MK-12-04C</strain>
    </source>
</reference>
<dbReference type="EMBL" id="JAHHGZ010000024">
    <property type="protein sequence ID" value="MBW4669838.1"/>
    <property type="molecule type" value="Genomic_DNA"/>
</dbReference>
<evidence type="ECO:0000313" key="4">
    <source>
        <dbReference type="EMBL" id="MBW4669838.1"/>
    </source>
</evidence>
<feature type="compositionally biased region" description="Polar residues" evidence="1">
    <location>
        <begin position="23"/>
        <end position="37"/>
    </location>
</feature>
<reference evidence="4" key="1">
    <citation type="submission" date="2021-05" db="EMBL/GenBank/DDBJ databases">
        <authorList>
            <person name="Pietrasiak N."/>
            <person name="Ward R."/>
            <person name="Stajich J.E."/>
            <person name="Kurbessoian T."/>
        </authorList>
    </citation>
    <scope>NUCLEOTIDE SEQUENCE</scope>
    <source>
        <strain evidence="4">GSE-NOS-MK-12-04C</strain>
    </source>
</reference>
<dbReference type="Proteomes" id="UP000729701">
    <property type="component" value="Unassembled WGS sequence"/>
</dbReference>
<evidence type="ECO:0000256" key="1">
    <source>
        <dbReference type="SAM" id="MobiDB-lite"/>
    </source>
</evidence>
<dbReference type="Gene3D" id="3.30.1340.30">
    <property type="match status" value="1"/>
</dbReference>
<name>A0A951UTL7_9CYAN</name>
<dbReference type="PROSITE" id="PS50914">
    <property type="entry name" value="BON"/>
    <property type="match status" value="1"/>
</dbReference>
<evidence type="ECO:0000256" key="2">
    <source>
        <dbReference type="SAM" id="SignalP"/>
    </source>
</evidence>
<protein>
    <submittedName>
        <fullName evidence="4">BON domain-containing protein</fullName>
    </submittedName>
</protein>
<comment type="caution">
    <text evidence="4">The sequence shown here is derived from an EMBL/GenBank/DDBJ whole genome shotgun (WGS) entry which is preliminary data.</text>
</comment>
<dbReference type="PROSITE" id="PS51257">
    <property type="entry name" value="PROKAR_LIPOPROTEIN"/>
    <property type="match status" value="1"/>
</dbReference>
<gene>
    <name evidence="4" type="ORF">KME60_21100</name>
</gene>
<feature type="domain" description="BON" evidence="3">
    <location>
        <begin position="61"/>
        <end position="133"/>
    </location>
</feature>
<proteinExistence type="predicted"/>
<dbReference type="Pfam" id="PF04972">
    <property type="entry name" value="BON"/>
    <property type="match status" value="1"/>
</dbReference>
<feature type="signal peptide" evidence="2">
    <location>
        <begin position="1"/>
        <end position="19"/>
    </location>
</feature>
<feature type="chain" id="PRO_5036932797" evidence="2">
    <location>
        <begin position="20"/>
        <end position="137"/>
    </location>
</feature>
<dbReference type="AlphaFoldDB" id="A0A951UTL7"/>
<organism evidence="4 5">
    <name type="scientific">Cyanomargarita calcarea GSE-NOS-MK-12-04C</name>
    <dbReference type="NCBI Taxonomy" id="2839659"/>
    <lineage>
        <taxon>Bacteria</taxon>
        <taxon>Bacillati</taxon>
        <taxon>Cyanobacteriota</taxon>
        <taxon>Cyanophyceae</taxon>
        <taxon>Nostocales</taxon>
        <taxon>Cyanomargaritaceae</taxon>
        <taxon>Cyanomargarita</taxon>
    </lineage>
</organism>